<organism evidence="4 5">
    <name type="scientific">Candidatus Woesebacteria bacterium RIFOXYA1_FULL_43_9</name>
    <dbReference type="NCBI Taxonomy" id="1802534"/>
    <lineage>
        <taxon>Bacteria</taxon>
        <taxon>Candidatus Woeseibacteriota</taxon>
    </lineage>
</organism>
<evidence type="ECO:0000259" key="3">
    <source>
        <dbReference type="Pfam" id="PF04321"/>
    </source>
</evidence>
<dbReference type="GO" id="GO:0019305">
    <property type="term" value="P:dTDP-rhamnose biosynthetic process"/>
    <property type="evidence" value="ECO:0007669"/>
    <property type="project" value="UniProtKB-UniPathway"/>
</dbReference>
<evidence type="ECO:0000256" key="1">
    <source>
        <dbReference type="ARBA" id="ARBA00010944"/>
    </source>
</evidence>
<keyword evidence="2" id="KW-0521">NADP</keyword>
<sequence>MGLENKKRVLLFGGSGQIGTRIQELLSGEYKIVAPSRAEVDVSDLRSILRTFEINRPTVVINMSGVTNTEVAKREPDKALRVNAFAPALIASVTRGQDITNIQASTDYVYSGRKSSFPYNEKDRPKPCSHYGVTKLLGERLAFVNNPDTILLRVMLPFSTRYDGKSDIARMVVNRLQSGKNFEGTTDQMINPIFVDHLIACIEAVMISPVSGRFHIGAKDYITPYGFAVKVAEKMGLDSAMVCSTTFAEFSRTRDPRPQHCWLDTQKFRGVYGDGLIPTLDMGISEFVRQLADSPR</sequence>
<dbReference type="SUPFAM" id="SSF51735">
    <property type="entry name" value="NAD(P)-binding Rossmann-fold domains"/>
    <property type="match status" value="1"/>
</dbReference>
<dbReference type="GO" id="GO:0008831">
    <property type="term" value="F:dTDP-4-dehydrorhamnose reductase activity"/>
    <property type="evidence" value="ECO:0007669"/>
    <property type="project" value="UniProtKB-EC"/>
</dbReference>
<comment type="function">
    <text evidence="2">Catalyzes the reduction of dTDP-6-deoxy-L-lyxo-4-hexulose to yield dTDP-L-rhamnose.</text>
</comment>
<evidence type="ECO:0000313" key="5">
    <source>
        <dbReference type="Proteomes" id="UP000179241"/>
    </source>
</evidence>
<dbReference type="InterPro" id="IPR036291">
    <property type="entry name" value="NAD(P)-bd_dom_sf"/>
</dbReference>
<dbReference type="Pfam" id="PF04321">
    <property type="entry name" value="RmlD_sub_bind"/>
    <property type="match status" value="1"/>
</dbReference>
<dbReference type="InterPro" id="IPR005913">
    <property type="entry name" value="dTDP_dehydrorham_reduct"/>
</dbReference>
<protein>
    <recommendedName>
        <fullName evidence="2">dTDP-4-dehydrorhamnose reductase</fullName>
        <ecNumber evidence="2">1.1.1.133</ecNumber>
    </recommendedName>
</protein>
<dbReference type="UniPathway" id="UPA00124"/>
<dbReference type="PANTHER" id="PTHR10491">
    <property type="entry name" value="DTDP-4-DEHYDRORHAMNOSE REDUCTASE"/>
    <property type="match status" value="1"/>
</dbReference>
<comment type="pathway">
    <text evidence="2">Carbohydrate biosynthesis; dTDP-L-rhamnose biosynthesis.</text>
</comment>
<gene>
    <name evidence="4" type="ORF">A2188_01995</name>
</gene>
<reference evidence="4 5" key="1">
    <citation type="journal article" date="2016" name="Nat. Commun.">
        <title>Thousands of microbial genomes shed light on interconnected biogeochemical processes in an aquifer system.</title>
        <authorList>
            <person name="Anantharaman K."/>
            <person name="Brown C.T."/>
            <person name="Hug L.A."/>
            <person name="Sharon I."/>
            <person name="Castelle C.J."/>
            <person name="Probst A.J."/>
            <person name="Thomas B.C."/>
            <person name="Singh A."/>
            <person name="Wilkins M.J."/>
            <person name="Karaoz U."/>
            <person name="Brodie E.L."/>
            <person name="Williams K.H."/>
            <person name="Hubbard S.S."/>
            <person name="Banfield J.F."/>
        </authorList>
    </citation>
    <scope>NUCLEOTIDE SEQUENCE [LARGE SCALE GENOMIC DNA]</scope>
</reference>
<evidence type="ECO:0000313" key="4">
    <source>
        <dbReference type="EMBL" id="OGM77728.1"/>
    </source>
</evidence>
<name>A0A1F8CPQ0_9BACT</name>
<evidence type="ECO:0000256" key="2">
    <source>
        <dbReference type="RuleBase" id="RU364082"/>
    </source>
</evidence>
<dbReference type="Gene3D" id="3.40.50.720">
    <property type="entry name" value="NAD(P)-binding Rossmann-like Domain"/>
    <property type="match status" value="1"/>
</dbReference>
<comment type="similarity">
    <text evidence="1 2">Belongs to the dTDP-4-dehydrorhamnose reductase family.</text>
</comment>
<feature type="domain" description="RmlD-like substrate binding" evidence="3">
    <location>
        <begin position="8"/>
        <end position="273"/>
    </location>
</feature>
<dbReference type="Proteomes" id="UP000179241">
    <property type="component" value="Unassembled WGS sequence"/>
</dbReference>
<comment type="caution">
    <text evidence="4">The sequence shown here is derived from an EMBL/GenBank/DDBJ whole genome shotgun (WGS) entry which is preliminary data.</text>
</comment>
<proteinExistence type="inferred from homology"/>
<dbReference type="AlphaFoldDB" id="A0A1F8CPQ0"/>
<dbReference type="Gene3D" id="3.90.25.10">
    <property type="entry name" value="UDP-galactose 4-epimerase, domain 1"/>
    <property type="match status" value="1"/>
</dbReference>
<dbReference type="EC" id="1.1.1.133" evidence="2"/>
<dbReference type="InterPro" id="IPR029903">
    <property type="entry name" value="RmlD-like-bd"/>
</dbReference>
<keyword evidence="2" id="KW-0560">Oxidoreductase</keyword>
<accession>A0A1F8CPQ0</accession>
<dbReference type="EMBL" id="MGHU01000013">
    <property type="protein sequence ID" value="OGM77728.1"/>
    <property type="molecule type" value="Genomic_DNA"/>
</dbReference>
<dbReference type="PANTHER" id="PTHR10491:SF4">
    <property type="entry name" value="METHIONINE ADENOSYLTRANSFERASE 2 SUBUNIT BETA"/>
    <property type="match status" value="1"/>
</dbReference>